<evidence type="ECO:0000313" key="2">
    <source>
        <dbReference type="EMBL" id="QDT73820.1"/>
    </source>
</evidence>
<keyword evidence="1" id="KW-0472">Membrane</keyword>
<protein>
    <submittedName>
        <fullName evidence="2">Uncharacterized protein</fullName>
    </submittedName>
</protein>
<keyword evidence="3" id="KW-1185">Reference proteome</keyword>
<feature type="transmembrane region" description="Helical" evidence="1">
    <location>
        <begin position="34"/>
        <end position="52"/>
    </location>
</feature>
<gene>
    <name evidence="2" type="ORF">I41_30110</name>
</gene>
<keyword evidence="1" id="KW-1133">Transmembrane helix</keyword>
<name>A0A517TZL9_9BACT</name>
<organism evidence="2 3">
    <name type="scientific">Lacipirellula limnantheis</name>
    <dbReference type="NCBI Taxonomy" id="2528024"/>
    <lineage>
        <taxon>Bacteria</taxon>
        <taxon>Pseudomonadati</taxon>
        <taxon>Planctomycetota</taxon>
        <taxon>Planctomycetia</taxon>
        <taxon>Pirellulales</taxon>
        <taxon>Lacipirellulaceae</taxon>
        <taxon>Lacipirellula</taxon>
    </lineage>
</organism>
<feature type="transmembrane region" description="Helical" evidence="1">
    <location>
        <begin position="58"/>
        <end position="77"/>
    </location>
</feature>
<evidence type="ECO:0000256" key="1">
    <source>
        <dbReference type="SAM" id="Phobius"/>
    </source>
</evidence>
<reference evidence="2 3" key="1">
    <citation type="submission" date="2019-02" db="EMBL/GenBank/DDBJ databases">
        <title>Deep-cultivation of Planctomycetes and their phenomic and genomic characterization uncovers novel biology.</title>
        <authorList>
            <person name="Wiegand S."/>
            <person name="Jogler M."/>
            <person name="Boedeker C."/>
            <person name="Pinto D."/>
            <person name="Vollmers J."/>
            <person name="Rivas-Marin E."/>
            <person name="Kohn T."/>
            <person name="Peeters S.H."/>
            <person name="Heuer A."/>
            <person name="Rast P."/>
            <person name="Oberbeckmann S."/>
            <person name="Bunk B."/>
            <person name="Jeske O."/>
            <person name="Meyerdierks A."/>
            <person name="Storesund J.E."/>
            <person name="Kallscheuer N."/>
            <person name="Luecker S."/>
            <person name="Lage O.M."/>
            <person name="Pohl T."/>
            <person name="Merkel B.J."/>
            <person name="Hornburger P."/>
            <person name="Mueller R.-W."/>
            <person name="Bruemmer F."/>
            <person name="Labrenz M."/>
            <person name="Spormann A.M."/>
            <person name="Op den Camp H."/>
            <person name="Overmann J."/>
            <person name="Amann R."/>
            <person name="Jetten M.S.M."/>
            <person name="Mascher T."/>
            <person name="Medema M.H."/>
            <person name="Devos D.P."/>
            <person name="Kaster A.-K."/>
            <person name="Ovreas L."/>
            <person name="Rohde M."/>
            <person name="Galperin M.Y."/>
            <person name="Jogler C."/>
        </authorList>
    </citation>
    <scope>NUCLEOTIDE SEQUENCE [LARGE SCALE GENOMIC DNA]</scope>
    <source>
        <strain evidence="2 3">I41</strain>
    </source>
</reference>
<sequence>MSGVRLTTRQLFTSTVVAAGLLTFARMMGLSDGATLVAFGPLVVVALLGRYLSDLGCLMAVFGYALLVFAFFGFVGLQ</sequence>
<evidence type="ECO:0000313" key="3">
    <source>
        <dbReference type="Proteomes" id="UP000317909"/>
    </source>
</evidence>
<keyword evidence="1" id="KW-0812">Transmembrane</keyword>
<dbReference type="RefSeq" id="WP_145433466.1">
    <property type="nucleotide sequence ID" value="NZ_CP036339.1"/>
</dbReference>
<accession>A0A517TZL9</accession>
<dbReference type="EMBL" id="CP036339">
    <property type="protein sequence ID" value="QDT73820.1"/>
    <property type="molecule type" value="Genomic_DNA"/>
</dbReference>
<dbReference type="KEGG" id="llh:I41_30110"/>
<proteinExistence type="predicted"/>
<dbReference type="AlphaFoldDB" id="A0A517TZL9"/>
<dbReference type="Proteomes" id="UP000317909">
    <property type="component" value="Chromosome"/>
</dbReference>